<dbReference type="AlphaFoldDB" id="A0A183IWI3"/>
<dbReference type="Pfam" id="PF06209">
    <property type="entry name" value="COBRA1"/>
    <property type="match status" value="1"/>
</dbReference>
<evidence type="ECO:0000313" key="3">
    <source>
        <dbReference type="WBParaSite" id="SBAD_0000827601-mRNA-1"/>
    </source>
</evidence>
<dbReference type="EMBL" id="UZAM01011132">
    <property type="protein sequence ID" value="VDP14947.1"/>
    <property type="molecule type" value="Genomic_DNA"/>
</dbReference>
<sequence>MIAGEPHCLNFFAQLIIKVLGQCLSNETLPREHPALQLVLRLLNTGLHALQMYTTGEYKEPKISSDVYTRFLTVLMCSMAKELCLEFVDKCPPSESGTVREVQMDDILGKLKPPEDAPWFYCHTYEALAEKLRTQCSMSEQESEVTPNLSLSL</sequence>
<dbReference type="Proteomes" id="UP000270296">
    <property type="component" value="Unassembled WGS sequence"/>
</dbReference>
<evidence type="ECO:0000313" key="1">
    <source>
        <dbReference type="EMBL" id="VDP14947.1"/>
    </source>
</evidence>
<evidence type="ECO:0000313" key="2">
    <source>
        <dbReference type="Proteomes" id="UP000270296"/>
    </source>
</evidence>
<keyword evidence="2" id="KW-1185">Reference proteome</keyword>
<organism evidence="3">
    <name type="scientific">Soboliphyme baturini</name>
    <dbReference type="NCBI Taxonomy" id="241478"/>
    <lineage>
        <taxon>Eukaryota</taxon>
        <taxon>Metazoa</taxon>
        <taxon>Ecdysozoa</taxon>
        <taxon>Nematoda</taxon>
        <taxon>Enoplea</taxon>
        <taxon>Dorylaimia</taxon>
        <taxon>Dioctophymatida</taxon>
        <taxon>Dioctophymatoidea</taxon>
        <taxon>Soboliphymatidae</taxon>
        <taxon>Soboliphyme</taxon>
    </lineage>
</organism>
<dbReference type="PANTHER" id="PTHR13503">
    <property type="entry name" value="NEGATIVE ELONGATION FACTOR COMPLEX MEMBER B"/>
    <property type="match status" value="1"/>
</dbReference>
<gene>
    <name evidence="1" type="ORF">SBAD_LOCUS7980</name>
</gene>
<dbReference type="GO" id="GO:0034244">
    <property type="term" value="P:negative regulation of transcription elongation by RNA polymerase II"/>
    <property type="evidence" value="ECO:0007669"/>
    <property type="project" value="TreeGrafter"/>
</dbReference>
<reference evidence="1 2" key="2">
    <citation type="submission" date="2018-11" db="EMBL/GenBank/DDBJ databases">
        <authorList>
            <consortium name="Pathogen Informatics"/>
        </authorList>
    </citation>
    <scope>NUCLEOTIDE SEQUENCE [LARGE SCALE GENOMIC DNA]</scope>
</reference>
<dbReference type="OrthoDB" id="5548359at2759"/>
<dbReference type="WBParaSite" id="SBAD_0000827601-mRNA-1">
    <property type="protein sequence ID" value="SBAD_0000827601-mRNA-1"/>
    <property type="gene ID" value="SBAD_0000827601"/>
</dbReference>
<reference evidence="3" key="1">
    <citation type="submission" date="2016-06" db="UniProtKB">
        <authorList>
            <consortium name="WormBaseParasite"/>
        </authorList>
    </citation>
    <scope>IDENTIFICATION</scope>
</reference>
<accession>A0A183IWI3</accession>
<dbReference type="GO" id="GO:0032021">
    <property type="term" value="C:NELF complex"/>
    <property type="evidence" value="ECO:0007669"/>
    <property type="project" value="TreeGrafter"/>
</dbReference>
<proteinExistence type="predicted"/>
<dbReference type="InterPro" id="IPR010405">
    <property type="entry name" value="COBRA1"/>
</dbReference>
<name>A0A183IWI3_9BILA</name>
<dbReference type="PANTHER" id="PTHR13503:SF3">
    <property type="entry name" value="NEGATIVE ELONGATION FACTOR B"/>
    <property type="match status" value="1"/>
</dbReference>
<protein>
    <submittedName>
        <fullName evidence="3">Ubiquitin carboxyl-terminal hydrolase 34</fullName>
    </submittedName>
</protein>